<accession>A0A378YN96</accession>
<dbReference type="Proteomes" id="UP000254573">
    <property type="component" value="Unassembled WGS sequence"/>
</dbReference>
<protein>
    <submittedName>
        <fullName evidence="2">Baseplate J-like protein</fullName>
    </submittedName>
</protein>
<gene>
    <name evidence="2" type="ORF">NCTC13160_02422</name>
</gene>
<sequence>MSALVDFSKLPSPTVVEQLDFESILAERKARLIELTPADQREALAATLELESEPIVKLLQENAYREMILRQRVNEAAVAVMLPYAKDEDLDNLVAFFEVERLTIVEPDPTATPPVEGEYEEDDALLERAQNAFEGLSIAGPTKAYEFHARSADGRVADASCVSPEPCEAVITALGVADDGSVPEEALAAIRAKLSDEDIRPVGDRVTVQPASVAFYEIVADLYVADTSPEKALLLPVAQANAKSFAKSRRRLGLSIYRAKIDAALAIEGVENVTIASPPQDIPRDKTQAAICTAIKLRLLGPDGVVLAESA</sequence>
<dbReference type="InterPro" id="IPR014507">
    <property type="entry name" value="Baseplate_assembly_J_pred"/>
</dbReference>
<proteinExistence type="predicted"/>
<reference evidence="2 3" key="1">
    <citation type="submission" date="2018-06" db="EMBL/GenBank/DDBJ databases">
        <authorList>
            <consortium name="Pathogen Informatics"/>
            <person name="Doyle S."/>
        </authorList>
    </citation>
    <scope>NUCLEOTIDE SEQUENCE [LARGE SCALE GENOMIC DNA]</scope>
    <source>
        <strain evidence="2 3">NCTC13160</strain>
    </source>
</reference>
<dbReference type="AlphaFoldDB" id="A0A378YN96"/>
<feature type="domain" description="Baseplate J-like central" evidence="1">
    <location>
        <begin position="139"/>
        <end position="210"/>
    </location>
</feature>
<dbReference type="PIRSF" id="PIRSF020481">
    <property type="entry name" value="BAP"/>
    <property type="match status" value="1"/>
</dbReference>
<dbReference type="PANTHER" id="PTHR35862:SF1">
    <property type="entry name" value="FELS-2 PROPHAGE PROTEIN"/>
    <property type="match status" value="1"/>
</dbReference>
<dbReference type="PANTHER" id="PTHR35862">
    <property type="entry name" value="FELS-2 PROPHAGE PROTEIN"/>
    <property type="match status" value="1"/>
</dbReference>
<organism evidence="2 3">
    <name type="scientific">Pandoraea pnomenusa</name>
    <dbReference type="NCBI Taxonomy" id="93220"/>
    <lineage>
        <taxon>Bacteria</taxon>
        <taxon>Pseudomonadati</taxon>
        <taxon>Pseudomonadota</taxon>
        <taxon>Betaproteobacteria</taxon>
        <taxon>Burkholderiales</taxon>
        <taxon>Burkholderiaceae</taxon>
        <taxon>Pandoraea</taxon>
    </lineage>
</organism>
<dbReference type="InterPro" id="IPR052726">
    <property type="entry name" value="Phage_Baseplate_Hub"/>
</dbReference>
<evidence type="ECO:0000313" key="3">
    <source>
        <dbReference type="Proteomes" id="UP000254573"/>
    </source>
</evidence>
<dbReference type="OrthoDB" id="9793802at2"/>
<evidence type="ECO:0000313" key="2">
    <source>
        <dbReference type="EMBL" id="SUA78238.1"/>
    </source>
</evidence>
<evidence type="ECO:0000259" key="1">
    <source>
        <dbReference type="Pfam" id="PF26078"/>
    </source>
</evidence>
<name>A0A378YN96_9BURK</name>
<dbReference type="EMBL" id="UGSG01000001">
    <property type="protein sequence ID" value="SUA78238.1"/>
    <property type="molecule type" value="Genomic_DNA"/>
</dbReference>
<dbReference type="InterPro" id="IPR058531">
    <property type="entry name" value="Baseplate_J_M"/>
</dbReference>
<dbReference type="KEGG" id="ppnm:LV28_12305"/>
<dbReference type="RefSeq" id="WP_038619029.1">
    <property type="nucleotide sequence ID" value="NZ_CP009553.3"/>
</dbReference>
<dbReference type="Pfam" id="PF26078">
    <property type="entry name" value="Baseplate_J_M"/>
    <property type="match status" value="1"/>
</dbReference>